<dbReference type="GO" id="GO:0009236">
    <property type="term" value="P:cobalamin biosynthetic process"/>
    <property type="evidence" value="ECO:0007669"/>
    <property type="project" value="UniProtKB-UniRule"/>
</dbReference>
<evidence type="ECO:0000256" key="2">
    <source>
        <dbReference type="ARBA" id="ARBA00005879"/>
    </source>
</evidence>
<dbReference type="SUPFAM" id="SSF53790">
    <property type="entry name" value="Tetrapyrrole methylase"/>
    <property type="match status" value="1"/>
</dbReference>
<keyword evidence="6" id="KW-0949">S-adenosyl-L-methionine</keyword>
<sequence>MRLVGVGVGPGDPEMLTLKALREIRDADTVYVPVLAPEEQGRAEAIVRAHLGADARVQRLVFALADPVDGPQERRRRHWDDAAETVAERLRDQGGTVVFATLGDPAVYSTFSYLAAAVAELLPEVEIATVPGITAMQATASQAGIALTEGSEPLTVMPVLRDVTALREALRARGTVVAYKGGRRLGELRDAIDESGALDRSVYAEHLGTPDARVLPLAEVSDVDDAPYLSTVVVLPPRGGRGEQW</sequence>
<dbReference type="AlphaFoldDB" id="A0A1I6P4H7"/>
<comment type="similarity">
    <text evidence="2 7">Belongs to the precorrin methyltransferase family.</text>
</comment>
<dbReference type="Pfam" id="PF00590">
    <property type="entry name" value="TP_methylase"/>
    <property type="match status" value="1"/>
</dbReference>
<evidence type="ECO:0000256" key="1">
    <source>
        <dbReference type="ARBA" id="ARBA00004953"/>
    </source>
</evidence>
<dbReference type="RefSeq" id="WP_093413299.1">
    <property type="nucleotide sequence ID" value="NZ_FOZX01000001.1"/>
</dbReference>
<protein>
    <submittedName>
        <fullName evidence="9">Precorrin-2/cobalt-factor-2 C20-methyltransferase</fullName>
    </submittedName>
</protein>
<dbReference type="EMBL" id="FOZX01000001">
    <property type="protein sequence ID" value="SFS35126.1"/>
    <property type="molecule type" value="Genomic_DNA"/>
</dbReference>
<dbReference type="InterPro" id="IPR006364">
    <property type="entry name" value="CobI/CbiL/CobIJ_dom"/>
</dbReference>
<dbReference type="Proteomes" id="UP000198852">
    <property type="component" value="Unassembled WGS sequence"/>
</dbReference>
<proteinExistence type="inferred from homology"/>
<keyword evidence="4 9" id="KW-0489">Methyltransferase</keyword>
<dbReference type="PANTHER" id="PTHR43467">
    <property type="entry name" value="COBALT-PRECORRIN-2 C(20)-METHYLTRANSFERASE"/>
    <property type="match status" value="1"/>
</dbReference>
<dbReference type="GO" id="GO:0032259">
    <property type="term" value="P:methylation"/>
    <property type="evidence" value="ECO:0007669"/>
    <property type="project" value="UniProtKB-KW"/>
</dbReference>
<keyword evidence="5 9" id="KW-0808">Transferase</keyword>
<dbReference type="InterPro" id="IPR014777">
    <property type="entry name" value="4pyrrole_Mease_sub1"/>
</dbReference>
<evidence type="ECO:0000256" key="4">
    <source>
        <dbReference type="ARBA" id="ARBA00022603"/>
    </source>
</evidence>
<keyword evidence="3" id="KW-0169">Cobalamin biosynthesis</keyword>
<evidence type="ECO:0000256" key="7">
    <source>
        <dbReference type="PIRNR" id="PIRNR036427"/>
    </source>
</evidence>
<accession>A0A1I6P4H7</accession>
<evidence type="ECO:0000313" key="9">
    <source>
        <dbReference type="EMBL" id="SFS35126.1"/>
    </source>
</evidence>
<keyword evidence="10" id="KW-1185">Reference proteome</keyword>
<dbReference type="NCBIfam" id="TIGR01467">
    <property type="entry name" value="cobI_cbiL"/>
    <property type="match status" value="1"/>
</dbReference>
<dbReference type="Gene3D" id="3.40.1010.10">
    <property type="entry name" value="Cobalt-precorrin-4 Transmethylase, Domain 1"/>
    <property type="match status" value="1"/>
</dbReference>
<organism evidence="9 10">
    <name type="scientific">Saccharopolyspora flava</name>
    <dbReference type="NCBI Taxonomy" id="95161"/>
    <lineage>
        <taxon>Bacteria</taxon>
        <taxon>Bacillati</taxon>
        <taxon>Actinomycetota</taxon>
        <taxon>Actinomycetes</taxon>
        <taxon>Pseudonocardiales</taxon>
        <taxon>Pseudonocardiaceae</taxon>
        <taxon>Saccharopolyspora</taxon>
    </lineage>
</organism>
<dbReference type="PANTHER" id="PTHR43467:SF2">
    <property type="entry name" value="COBALT-PRECORRIN-2 C(20)-METHYLTRANSFERASE"/>
    <property type="match status" value="1"/>
</dbReference>
<reference evidence="10" key="1">
    <citation type="submission" date="2016-10" db="EMBL/GenBank/DDBJ databases">
        <authorList>
            <person name="Varghese N."/>
            <person name="Submissions S."/>
        </authorList>
    </citation>
    <scope>NUCLEOTIDE SEQUENCE [LARGE SCALE GENOMIC DNA]</scope>
    <source>
        <strain evidence="10">DSM 44771</strain>
    </source>
</reference>
<dbReference type="GO" id="GO:0030788">
    <property type="term" value="F:precorrin-2 C20-methyltransferase activity"/>
    <property type="evidence" value="ECO:0007669"/>
    <property type="project" value="InterPro"/>
</dbReference>
<name>A0A1I6P4H7_9PSEU</name>
<comment type="pathway">
    <text evidence="1">Cofactor biosynthesis; adenosylcobalamin biosynthesis.</text>
</comment>
<dbReference type="OrthoDB" id="9804789at2"/>
<evidence type="ECO:0000256" key="5">
    <source>
        <dbReference type="ARBA" id="ARBA00022679"/>
    </source>
</evidence>
<dbReference type="CDD" id="cd11645">
    <property type="entry name" value="Precorrin_2_C20_MT"/>
    <property type="match status" value="1"/>
</dbReference>
<dbReference type="STRING" id="95161.SAMN05660874_00449"/>
<dbReference type="InterPro" id="IPR012382">
    <property type="entry name" value="CobI/CbiL"/>
</dbReference>
<dbReference type="Gene3D" id="3.30.950.10">
    <property type="entry name" value="Methyltransferase, Cobalt-precorrin-4 Transmethylase, Domain 2"/>
    <property type="match status" value="1"/>
</dbReference>
<evidence type="ECO:0000256" key="3">
    <source>
        <dbReference type="ARBA" id="ARBA00022573"/>
    </source>
</evidence>
<dbReference type="InterPro" id="IPR000878">
    <property type="entry name" value="4pyrrol_Mease"/>
</dbReference>
<dbReference type="PIRSF" id="PIRSF036427">
    <property type="entry name" value="Precrrn-2_mtase"/>
    <property type="match status" value="1"/>
</dbReference>
<dbReference type="InterPro" id="IPR035996">
    <property type="entry name" value="4pyrrol_Methylase_sf"/>
</dbReference>
<evidence type="ECO:0000256" key="6">
    <source>
        <dbReference type="ARBA" id="ARBA00022691"/>
    </source>
</evidence>
<evidence type="ECO:0000259" key="8">
    <source>
        <dbReference type="Pfam" id="PF00590"/>
    </source>
</evidence>
<dbReference type="UniPathway" id="UPA00148"/>
<gene>
    <name evidence="9" type="ORF">SAMN05660874_00449</name>
</gene>
<dbReference type="InterPro" id="IPR014776">
    <property type="entry name" value="4pyrrole_Mease_sub2"/>
</dbReference>
<feature type="domain" description="Tetrapyrrole methylase" evidence="8">
    <location>
        <begin position="2"/>
        <end position="216"/>
    </location>
</feature>
<evidence type="ECO:0000313" key="10">
    <source>
        <dbReference type="Proteomes" id="UP000198852"/>
    </source>
</evidence>